<dbReference type="Proteomes" id="UP000093807">
    <property type="component" value="Unassembled WGS sequence"/>
</dbReference>
<comment type="caution">
    <text evidence="3">The sequence shown here is derived from an EMBL/GenBank/DDBJ whole genome shotgun (WGS) entry which is preliminary data.</text>
</comment>
<dbReference type="InterPro" id="IPR001296">
    <property type="entry name" value="Glyco_trans_1"/>
</dbReference>
<dbReference type="Gene3D" id="3.40.50.2000">
    <property type="entry name" value="Glycogen Phosphorylase B"/>
    <property type="match status" value="2"/>
</dbReference>
<organism evidence="3 4">
    <name type="scientific">Flavobacterium succinicans</name>
    <dbReference type="NCBI Taxonomy" id="29536"/>
    <lineage>
        <taxon>Bacteria</taxon>
        <taxon>Pseudomonadati</taxon>
        <taxon>Bacteroidota</taxon>
        <taxon>Flavobacteriia</taxon>
        <taxon>Flavobacteriales</taxon>
        <taxon>Flavobacteriaceae</taxon>
        <taxon>Flavobacterium</taxon>
    </lineage>
</organism>
<keyword evidence="4" id="KW-1185">Reference proteome</keyword>
<dbReference type="GO" id="GO:0016758">
    <property type="term" value="F:hexosyltransferase activity"/>
    <property type="evidence" value="ECO:0007669"/>
    <property type="project" value="TreeGrafter"/>
</dbReference>
<accession>A0A199XNY2</accession>
<dbReference type="Pfam" id="PF13439">
    <property type="entry name" value="Glyco_transf_4"/>
    <property type="match status" value="1"/>
</dbReference>
<keyword evidence="3" id="KW-0328">Glycosyltransferase</keyword>
<gene>
    <name evidence="3" type="primary">kanE_2</name>
    <name evidence="3" type="ORF">FLB_21320</name>
</gene>
<name>A0A199XNY2_9FLAO</name>
<keyword evidence="3" id="KW-0808">Transferase</keyword>
<sequence length="421" mass="47949">MLFFFKKAKDAATPGAKELQQAFLALFFTQLQPDVSISSQENFIFVFQAKRKKLKVVHIIEALGGGVYTYFEDLTHHFEKETIRQKVSTFILYSDKRKEIDPQKVAQLFAALPNKKVAMKREISPISDLKAIQNLIHELQAIKPDVVHLHSSKAGVLGRIACCFLNPKPLVFYTPHGYAFLRTDSSPMAKKTYWYIEKLFQKIFGGITIACGDSEFELAKQLGKSEMIRNGINISSIQLYLQPFVNPKLTIGTTGRITAQKNPKLFNSIALQFPNYQFVWVGDGEEREQLTASNIKITGWFLDKQKIYEHLNSFDIYLQTSLWEGLSIAILEAMALQKPIVATQIAGNIDLILPNKTGFLFQETSELTEYFKTLEDPKVRSEIGKNAQSRCANLFDTTKNFTALQALYERYFFAATKDFQK</sequence>
<feature type="domain" description="Glycosyl transferase family 1" evidence="1">
    <location>
        <begin position="248"/>
        <end position="389"/>
    </location>
</feature>
<protein>
    <submittedName>
        <fullName evidence="3">Alpha-D-kanosaminyltransferase</fullName>
        <ecNumber evidence="3">2.4.1.301</ecNumber>
    </submittedName>
</protein>
<evidence type="ECO:0000259" key="1">
    <source>
        <dbReference type="Pfam" id="PF00534"/>
    </source>
</evidence>
<dbReference type="SUPFAM" id="SSF53756">
    <property type="entry name" value="UDP-Glycosyltransferase/glycogen phosphorylase"/>
    <property type="match status" value="1"/>
</dbReference>
<reference evidence="3 4" key="1">
    <citation type="submission" date="2016-06" db="EMBL/GenBank/DDBJ databases">
        <title>Draft genome sequence of Flavobacterium succinicans strain DD5b.</title>
        <authorList>
            <person name="Poehlein A."/>
            <person name="Daniel R."/>
            <person name="Simeonova D.D."/>
        </authorList>
    </citation>
    <scope>NUCLEOTIDE SEQUENCE [LARGE SCALE GENOMIC DNA]</scope>
    <source>
        <strain evidence="3 4">DD5b</strain>
    </source>
</reference>
<dbReference type="InterPro" id="IPR050194">
    <property type="entry name" value="Glycosyltransferase_grp1"/>
</dbReference>
<evidence type="ECO:0000259" key="2">
    <source>
        <dbReference type="Pfam" id="PF13439"/>
    </source>
</evidence>
<proteinExistence type="predicted"/>
<evidence type="ECO:0000313" key="4">
    <source>
        <dbReference type="Proteomes" id="UP000093807"/>
    </source>
</evidence>
<dbReference type="EMBL" id="JMTM01000060">
    <property type="protein sequence ID" value="OAZ03345.1"/>
    <property type="molecule type" value="Genomic_DNA"/>
</dbReference>
<feature type="domain" description="Glycosyltransferase subfamily 4-like N-terminal" evidence="2">
    <location>
        <begin position="65"/>
        <end position="235"/>
    </location>
</feature>
<dbReference type="EC" id="2.4.1.301" evidence="3"/>
<dbReference type="InterPro" id="IPR028098">
    <property type="entry name" value="Glyco_trans_4-like_N"/>
</dbReference>
<dbReference type="AlphaFoldDB" id="A0A199XNY2"/>
<dbReference type="PANTHER" id="PTHR45947:SF3">
    <property type="entry name" value="SULFOQUINOVOSYL TRANSFERASE SQD2"/>
    <property type="match status" value="1"/>
</dbReference>
<dbReference type="Pfam" id="PF00534">
    <property type="entry name" value="Glycos_transf_1"/>
    <property type="match status" value="1"/>
</dbReference>
<evidence type="ECO:0000313" key="3">
    <source>
        <dbReference type="EMBL" id="OAZ03345.1"/>
    </source>
</evidence>
<dbReference type="PANTHER" id="PTHR45947">
    <property type="entry name" value="SULFOQUINOVOSYL TRANSFERASE SQD2"/>
    <property type="match status" value="1"/>
</dbReference>